<feature type="transmembrane region" description="Helical" evidence="7">
    <location>
        <begin position="106"/>
        <end position="126"/>
    </location>
</feature>
<feature type="compositionally biased region" description="Basic and acidic residues" evidence="6">
    <location>
        <begin position="963"/>
        <end position="972"/>
    </location>
</feature>
<feature type="transmembrane region" description="Helical" evidence="7">
    <location>
        <begin position="400"/>
        <end position="426"/>
    </location>
</feature>
<dbReference type="InterPro" id="IPR053791">
    <property type="entry name" value="MFS_Tri12-like"/>
</dbReference>
<sequence>MSLEKEDPVDVQADHVEYSMEDHDQIGPGYWRSFRFLGTLAAIVLMANTLFIGYSMPATQINVLSVINADIGPSPNIYLVTLTFTLVSGVLLLIIGRFSDIVGRRYFMIGAQLFAVVGSIVCARATSVNTVVAGTVLTGIAGGAQQLYMLLIQEIVPNKYRIYGQAAITLGIFPTLGFGPAIARALVEYTELGWRWCYWLNAIVSGLSVVLYGLCYFPPNFHMINEQKTKLQQLKELDYVGLLLYCSGLVLLLLGFTWGQGTYPWKSAEVISTIIVGGVVLVAFALYETYMTPHQPLMPMKLLKIRNFVAVLIVGCVGQMVFYCLNVLWPSAITVFFTTDNGIIGLMSSTTGASLAIGEIIVSPFFKLVGRPNWQLATASVFLAVFSALMSLVDENRQGLGIALTILGGLGVGWVEAVAILIAGLVVPPEDIGAAQGLFASMRAVTGTIALSIYVSIFTDKLTAFLPRDITAAVTKAGLPESSLPDLFTAIGNGTSSAFDSVPGINATILAAVDEGTKTGYKNTFQIVYLSSLAFGIIAIVSAFFVQDVSHLLTGIFSNEAADLHLRQIDELARELIVFPEHEDPEAFSLFPQGQEEISRIVRLLEHGLLDSLVQAIRTRFHDAEYARNDMYALLILSAMHIGVRMRREYITNTQALSYRFLSPFHHLQTQTACNGYKNDGTPWVFENQNQRNIALRTTGRAPPGVGNGIGHSLDESPHPECRSISCSNKAQAGRAAAAGARTAGGNQVVSGRAGESSRVGALQNSTSYRRHSRQNSNVVSMRAGGFPTRPRSNAIMRAGDSSRMMAYPTLQSRSAHNVPSIERNTVLSGPRGESNGVNDAPPQQPGGPGSEPVPRPNETREQETARLIQTARLAVGVYQRKYQWQQRRLGNILEEDEDDDDQPDQPETEQDEEADPEDRFAHFLRLNFQADEGVRYHDFSLPRRGSVRANQPEQITVLEALRGSEEPRAEPRVSQLTTSEPKSPDVKSEEVRPEARSLENAPKASRSEDADTDDQDEHRANTLQAAHQPWWKKFFAFFGSAWRRD</sequence>
<evidence type="ECO:0000256" key="6">
    <source>
        <dbReference type="SAM" id="MobiDB-lite"/>
    </source>
</evidence>
<feature type="transmembrane region" description="Helical" evidence="7">
    <location>
        <begin position="36"/>
        <end position="56"/>
    </location>
</feature>
<feature type="transmembrane region" description="Helical" evidence="7">
    <location>
        <begin position="308"/>
        <end position="329"/>
    </location>
</feature>
<feature type="transmembrane region" description="Helical" evidence="7">
    <location>
        <begin position="198"/>
        <end position="217"/>
    </location>
</feature>
<feature type="transmembrane region" description="Helical" evidence="7">
    <location>
        <begin position="438"/>
        <end position="458"/>
    </location>
</feature>
<feature type="transmembrane region" description="Helical" evidence="7">
    <location>
        <begin position="374"/>
        <end position="393"/>
    </location>
</feature>
<keyword evidence="2" id="KW-0813">Transport</keyword>
<evidence type="ECO:0000256" key="7">
    <source>
        <dbReference type="SAM" id="Phobius"/>
    </source>
</evidence>
<name>A0ABR1H101_9HYPO</name>
<feature type="region of interest" description="Disordered" evidence="6">
    <location>
        <begin position="742"/>
        <end position="864"/>
    </location>
</feature>
<dbReference type="EMBL" id="JAZAVJ010000095">
    <property type="protein sequence ID" value="KAK7414774.1"/>
    <property type="molecule type" value="Genomic_DNA"/>
</dbReference>
<comment type="subcellular location">
    <subcellularLocation>
        <location evidence="1">Membrane</location>
        <topology evidence="1">Multi-pass membrane protein</topology>
    </subcellularLocation>
</comment>
<feature type="transmembrane region" description="Helical" evidence="7">
    <location>
        <begin position="163"/>
        <end position="186"/>
    </location>
</feature>
<evidence type="ECO:0000256" key="4">
    <source>
        <dbReference type="ARBA" id="ARBA00022989"/>
    </source>
</evidence>
<dbReference type="PANTHER" id="PTHR23501">
    <property type="entry name" value="MAJOR FACILITATOR SUPERFAMILY"/>
    <property type="match status" value="1"/>
</dbReference>
<keyword evidence="4 7" id="KW-1133">Transmembrane helix</keyword>
<evidence type="ECO:0000256" key="1">
    <source>
        <dbReference type="ARBA" id="ARBA00004141"/>
    </source>
</evidence>
<evidence type="ECO:0000256" key="3">
    <source>
        <dbReference type="ARBA" id="ARBA00022692"/>
    </source>
</evidence>
<dbReference type="InterPro" id="IPR005829">
    <property type="entry name" value="Sugar_transporter_CS"/>
</dbReference>
<gene>
    <name evidence="9" type="ORF">QQX98_006376</name>
</gene>
<organism evidence="9 10">
    <name type="scientific">Neonectria punicea</name>
    <dbReference type="NCBI Taxonomy" id="979145"/>
    <lineage>
        <taxon>Eukaryota</taxon>
        <taxon>Fungi</taxon>
        <taxon>Dikarya</taxon>
        <taxon>Ascomycota</taxon>
        <taxon>Pezizomycotina</taxon>
        <taxon>Sordariomycetes</taxon>
        <taxon>Hypocreomycetidae</taxon>
        <taxon>Hypocreales</taxon>
        <taxon>Nectriaceae</taxon>
        <taxon>Neonectria</taxon>
    </lineage>
</organism>
<protein>
    <recommendedName>
        <fullName evidence="8">Major facilitator superfamily (MFS) profile domain-containing protein</fullName>
    </recommendedName>
</protein>
<comment type="caution">
    <text evidence="9">The sequence shown here is derived from an EMBL/GenBank/DDBJ whole genome shotgun (WGS) entry which is preliminary data.</text>
</comment>
<feature type="transmembrane region" description="Helical" evidence="7">
    <location>
        <begin position="76"/>
        <end position="94"/>
    </location>
</feature>
<evidence type="ECO:0000259" key="8">
    <source>
        <dbReference type="PROSITE" id="PS50850"/>
    </source>
</evidence>
<keyword evidence="5 7" id="KW-0472">Membrane</keyword>
<dbReference type="InterPro" id="IPR010573">
    <property type="entry name" value="MFS_Str1/Tri12-like"/>
</dbReference>
<dbReference type="Gene3D" id="1.20.1250.20">
    <property type="entry name" value="MFS general substrate transporter like domains"/>
    <property type="match status" value="2"/>
</dbReference>
<dbReference type="InterPro" id="IPR036259">
    <property type="entry name" value="MFS_trans_sf"/>
</dbReference>
<feature type="transmembrane region" description="Helical" evidence="7">
    <location>
        <begin position="270"/>
        <end position="287"/>
    </location>
</feature>
<dbReference type="SUPFAM" id="SSF103473">
    <property type="entry name" value="MFS general substrate transporter"/>
    <property type="match status" value="1"/>
</dbReference>
<evidence type="ECO:0000313" key="10">
    <source>
        <dbReference type="Proteomes" id="UP001498476"/>
    </source>
</evidence>
<evidence type="ECO:0000256" key="5">
    <source>
        <dbReference type="ARBA" id="ARBA00023136"/>
    </source>
</evidence>
<keyword evidence="10" id="KW-1185">Reference proteome</keyword>
<evidence type="ECO:0000256" key="2">
    <source>
        <dbReference type="ARBA" id="ARBA00022448"/>
    </source>
</evidence>
<keyword evidence="3 7" id="KW-0812">Transmembrane</keyword>
<feature type="transmembrane region" description="Helical" evidence="7">
    <location>
        <begin position="237"/>
        <end position="258"/>
    </location>
</feature>
<accession>A0ABR1H101</accession>
<dbReference type="PROSITE" id="PS00216">
    <property type="entry name" value="SUGAR_TRANSPORT_1"/>
    <property type="match status" value="1"/>
</dbReference>
<feature type="transmembrane region" description="Helical" evidence="7">
    <location>
        <begin position="132"/>
        <end position="151"/>
    </location>
</feature>
<proteinExistence type="predicted"/>
<evidence type="ECO:0000313" key="9">
    <source>
        <dbReference type="EMBL" id="KAK7414774.1"/>
    </source>
</evidence>
<feature type="transmembrane region" description="Helical" evidence="7">
    <location>
        <begin position="527"/>
        <end position="546"/>
    </location>
</feature>
<feature type="compositionally biased region" description="Acidic residues" evidence="6">
    <location>
        <begin position="894"/>
        <end position="917"/>
    </location>
</feature>
<dbReference type="CDD" id="cd06179">
    <property type="entry name" value="MFS_TRI12_like"/>
    <property type="match status" value="1"/>
</dbReference>
<feature type="region of interest" description="Disordered" evidence="6">
    <location>
        <begin position="961"/>
        <end position="1025"/>
    </location>
</feature>
<reference evidence="9 10" key="1">
    <citation type="journal article" date="2025" name="Microbiol. Resour. Announc.">
        <title>Draft genome sequences for Neonectria magnoliae and Neonectria punicea, canker pathogens of Liriodendron tulipifera and Acer saccharum in West Virginia.</title>
        <authorList>
            <person name="Petronek H.M."/>
            <person name="Kasson M.T."/>
            <person name="Metheny A.M."/>
            <person name="Stauder C.M."/>
            <person name="Lovett B."/>
            <person name="Lynch S.C."/>
            <person name="Garnas J.R."/>
            <person name="Kasson L.R."/>
            <person name="Stajich J.E."/>
        </authorList>
    </citation>
    <scope>NUCLEOTIDE SEQUENCE [LARGE SCALE GENOMIC DNA]</scope>
    <source>
        <strain evidence="9 10">NRRL 64653</strain>
    </source>
</reference>
<dbReference type="Pfam" id="PF06609">
    <property type="entry name" value="TRI12"/>
    <property type="match status" value="1"/>
</dbReference>
<feature type="compositionally biased region" description="Basic and acidic residues" evidence="6">
    <location>
        <begin position="983"/>
        <end position="998"/>
    </location>
</feature>
<dbReference type="Proteomes" id="UP001498476">
    <property type="component" value="Unassembled WGS sequence"/>
</dbReference>
<feature type="compositionally biased region" description="Polar residues" evidence="6">
    <location>
        <begin position="810"/>
        <end position="828"/>
    </location>
</feature>
<dbReference type="PANTHER" id="PTHR23501:SF109">
    <property type="entry name" value="MAJOR FACILITATOR SUPERFAMILY (MFS) PROFILE DOMAIN-CONTAINING PROTEIN-RELATED"/>
    <property type="match status" value="1"/>
</dbReference>
<feature type="domain" description="Major facilitator superfamily (MFS) profile" evidence="8">
    <location>
        <begin position="41"/>
        <end position="551"/>
    </location>
</feature>
<dbReference type="PROSITE" id="PS50850">
    <property type="entry name" value="MFS"/>
    <property type="match status" value="1"/>
</dbReference>
<feature type="region of interest" description="Disordered" evidence="6">
    <location>
        <begin position="893"/>
        <end position="918"/>
    </location>
</feature>
<dbReference type="InterPro" id="IPR020846">
    <property type="entry name" value="MFS_dom"/>
</dbReference>